<evidence type="ECO:0000259" key="17">
    <source>
        <dbReference type="PROSITE" id="PS50109"/>
    </source>
</evidence>
<feature type="transmembrane region" description="Helical" evidence="16">
    <location>
        <begin position="304"/>
        <end position="328"/>
    </location>
</feature>
<dbReference type="Gene3D" id="3.30.450.350">
    <property type="entry name" value="CHASE domain"/>
    <property type="match status" value="1"/>
</dbReference>
<evidence type="ECO:0000313" key="23">
    <source>
        <dbReference type="Proteomes" id="UP001163714"/>
    </source>
</evidence>
<feature type="modified residue" description="4-aspartylphosphate" evidence="15">
    <location>
        <position position="1160"/>
    </location>
</feature>
<evidence type="ECO:0000256" key="12">
    <source>
        <dbReference type="ARBA" id="ARBA00023012"/>
    </source>
</evidence>
<keyword evidence="11 16" id="KW-1133">Transmembrane helix</keyword>
<dbReference type="NCBIfam" id="TIGR00229">
    <property type="entry name" value="sensory_box"/>
    <property type="match status" value="1"/>
</dbReference>
<feature type="domain" description="HPt" evidence="21">
    <location>
        <begin position="1416"/>
        <end position="1515"/>
    </location>
</feature>
<dbReference type="PANTHER" id="PTHR45339:SF1">
    <property type="entry name" value="HYBRID SIGNAL TRANSDUCTION HISTIDINE KINASE J"/>
    <property type="match status" value="1"/>
</dbReference>
<dbReference type="SMART" id="SM00387">
    <property type="entry name" value="HATPase_c"/>
    <property type="match status" value="1"/>
</dbReference>
<dbReference type="Pfam" id="PF00512">
    <property type="entry name" value="HisKA"/>
    <property type="match status" value="1"/>
</dbReference>
<dbReference type="SMART" id="SM00091">
    <property type="entry name" value="PAS"/>
    <property type="match status" value="1"/>
</dbReference>
<dbReference type="InterPro" id="IPR003594">
    <property type="entry name" value="HATPase_dom"/>
</dbReference>
<evidence type="ECO:0000256" key="15">
    <source>
        <dbReference type="PROSITE-ProRule" id="PRU00169"/>
    </source>
</evidence>
<dbReference type="CDD" id="cd17546">
    <property type="entry name" value="REC_hyHK_CKI1_RcsC-like"/>
    <property type="match status" value="2"/>
</dbReference>
<evidence type="ECO:0000259" key="21">
    <source>
        <dbReference type="PROSITE" id="PS50894"/>
    </source>
</evidence>
<dbReference type="InterPro" id="IPR029151">
    <property type="entry name" value="Sensor-like_sf"/>
</dbReference>
<dbReference type="Pfam" id="PF21623">
    <property type="entry name" value="HK_sensor_dom_bact"/>
    <property type="match status" value="1"/>
</dbReference>
<feature type="modified residue" description="Phosphohistidine" evidence="14">
    <location>
        <position position="1458"/>
    </location>
</feature>
<feature type="domain" description="CHASE" evidence="20">
    <location>
        <begin position="77"/>
        <end position="246"/>
    </location>
</feature>
<dbReference type="Pfam" id="PF03924">
    <property type="entry name" value="CHASE"/>
    <property type="match status" value="1"/>
</dbReference>
<evidence type="ECO:0000256" key="16">
    <source>
        <dbReference type="SAM" id="Phobius"/>
    </source>
</evidence>
<feature type="domain" description="PAS" evidence="19">
    <location>
        <begin position="718"/>
        <end position="788"/>
    </location>
</feature>
<dbReference type="InterPro" id="IPR035965">
    <property type="entry name" value="PAS-like_dom_sf"/>
</dbReference>
<keyword evidence="9" id="KW-0418">Kinase</keyword>
<dbReference type="SUPFAM" id="SSF47226">
    <property type="entry name" value="Histidine-containing phosphotransfer domain, HPT domain"/>
    <property type="match status" value="1"/>
</dbReference>
<dbReference type="PROSITE" id="PS50894">
    <property type="entry name" value="HPT"/>
    <property type="match status" value="1"/>
</dbReference>
<dbReference type="Pfam" id="PF02518">
    <property type="entry name" value="HATPase_c"/>
    <property type="match status" value="1"/>
</dbReference>
<feature type="domain" description="Histidine kinase" evidence="17">
    <location>
        <begin position="863"/>
        <end position="1088"/>
    </location>
</feature>
<dbReference type="Pfam" id="PF13426">
    <property type="entry name" value="PAS_9"/>
    <property type="match status" value="1"/>
</dbReference>
<evidence type="ECO:0000256" key="13">
    <source>
        <dbReference type="ARBA" id="ARBA00023136"/>
    </source>
</evidence>
<comment type="subcellular location">
    <subcellularLocation>
        <location evidence="2">Cell membrane</location>
        <topology evidence="2">Multi-pass membrane protein</topology>
    </subcellularLocation>
</comment>
<dbReference type="PROSITE" id="PS50839">
    <property type="entry name" value="CHASE"/>
    <property type="match status" value="1"/>
</dbReference>
<evidence type="ECO:0000256" key="7">
    <source>
        <dbReference type="ARBA" id="ARBA00022692"/>
    </source>
</evidence>
<dbReference type="SUPFAM" id="SSF55874">
    <property type="entry name" value="ATPase domain of HSP90 chaperone/DNA topoisomerase II/histidine kinase"/>
    <property type="match status" value="1"/>
</dbReference>
<dbReference type="CDD" id="cd16922">
    <property type="entry name" value="HATPase_EvgS-ArcB-TorS-like"/>
    <property type="match status" value="1"/>
</dbReference>
<dbReference type="InterPro" id="IPR003661">
    <property type="entry name" value="HisK_dim/P_dom"/>
</dbReference>
<evidence type="ECO:0000259" key="19">
    <source>
        <dbReference type="PROSITE" id="PS50112"/>
    </source>
</evidence>
<keyword evidence="6" id="KW-0808">Transferase</keyword>
<keyword evidence="10" id="KW-0067">ATP-binding</keyword>
<dbReference type="PROSITE" id="PS50110">
    <property type="entry name" value="RESPONSE_REGULATORY"/>
    <property type="match status" value="2"/>
</dbReference>
<dbReference type="InterPro" id="IPR008207">
    <property type="entry name" value="Sig_transdc_His_kin_Hpt_dom"/>
</dbReference>
<sequence>MKNKKIAHFTFKNSWLALCVGILITAICAWLGYYNNQYTIKHHLAELADKTENLIEQRFLDYEYGLIGTKAAINTIGVRNITRKQFENYINSRNLAKEFPGSLGFGFIRRVPVNQEAEFLAKARADGAPDFNIKTLTPHETDRFIIQYIYPIAGNQQAVGLDIGSEKNRRTAAIASARYDRPFLTAPITLVQANKKKRMGILALLPIYADDAILDSPESRVDAVVGWSYTPLVIADVLADLESLTDGAVVSLTHKSEDEAFFQSRTKPSAPAAEYSFKRDITILGQHWQMAVGISTQSINKLGLYNVGLIAIFGLLLTALGLFIISLIHSQAINKDELSDINQFNSLKSIVSFLSSAQFKRTGQLGMLLLLFIFLISSWMIIKYHTAALKNNLENTKNSAISMLSEVSNQYQQDTLFLANSTSQLINALMVDDSNPTPSKQDLKQIIKANKHIKDMFRAYMLANSNVYQVRFITASNDWNETVKVQRTGEDLKVFTEQELQSKKHEPYINQSLLVGEGNVYQSNINLNREFGKIEQPQRPVWRFSTPLLYNDGSPLGILIINVNADLILPSLTDDIANHIQLYVTDQDEHFLVHPNTDKAFAHEYGDSESWLSTFPLASHGWQAWFGLVGYQNQQESVLVSEGQFLLDDKDGRALHVYSTSSEWLFLTKALKDTTKVFMALVCLFLSGMFIQYWLWLKHKIAHRNFIMAQNEELQAKELLRFKGLLEAAPDATLVVNELGMIEMANAAAVYLFGYKPAELEGQPIDKLIPTEHRQQHKGNVTSYVQQPQKRIMAEKREIQALSADGQTFPVEISLSSSTMDGKLLVIASLRDVTIRVMEQQKLTKALADAELATQAKSQFLANTSHEIRTPLNAIIGLSYLLADEKLTNQQQQLVSKIQISGKSLLGIINDVLDLAKIEANEMTLEEEPIALHEFLDEIGDIFAIQADAKKLMFKSEFAKDLPLWVNGDSTRLRQILMNLLSNAIKFTNIGNVSLSAQVLHNVPELPDDKKMERISVRDTGIGISSETQTRLFKPFSQADESTTRRFGGTGLGLSIVLELVELMQGTVGVDSAKDVGSQFWVDIPLKDVTKKQLSNLNSVNQMIFVLIAEDDPTDANLLRKMTNALGWRSEVVTNGVELVDTYIARHNKKLRQPDAIIVDWQMPIMDGLNAIKTLTNQFGRENLPAVLMLSAHDKEVISQHDPENLVNRFLLKPVNSSSLFNAVNDIVSLHTGNKKRVFQSSLMEAVKVKWLNNMSILVVDDRPINLDVITNILKRNGAIVDEALSGEDALILLKDNANDYDAVLMDIQMPGIGGLEAARQARNQLGLTSLPIIALTAGALIKEKNQAFAAGMTEFLTKPINPSQVINVLRMAYESYRGKEAPYTPLDAATETDLDEWPEVAGLNQEQAKQILLNDKALFMKVLNSLLLDFANLMLPPDEDIDNANTDVRKQFASQTHKLKSVSGMIGAQNIQQLATEAESLLHTTDAPVKDTLTALSVELKKLHQASQKVLCEWEKTQLDAQQPLGAATTLHNETLTDIVQRLQKQDLSAIDIFDQHSASFRQALGNEQFIQLQANLDNLQFKLAAEILLPLIKSANS</sequence>
<dbReference type="InterPro" id="IPR004358">
    <property type="entry name" value="Sig_transdc_His_kin-like_C"/>
</dbReference>
<name>A0ABT3ICV3_9GAMM</name>
<organism evidence="22 23">
    <name type="scientific">Shewanella subflava</name>
    <dbReference type="NCBI Taxonomy" id="2986476"/>
    <lineage>
        <taxon>Bacteria</taxon>
        <taxon>Pseudomonadati</taxon>
        <taxon>Pseudomonadota</taxon>
        <taxon>Gammaproteobacteria</taxon>
        <taxon>Alteromonadales</taxon>
        <taxon>Shewanellaceae</taxon>
        <taxon>Shewanella</taxon>
    </lineage>
</organism>
<dbReference type="InterPro" id="IPR011006">
    <property type="entry name" value="CheY-like_superfamily"/>
</dbReference>
<protein>
    <recommendedName>
        <fullName evidence="3">histidine kinase</fullName>
        <ecNumber evidence="3">2.7.13.3</ecNumber>
    </recommendedName>
</protein>
<dbReference type="InterPro" id="IPR000014">
    <property type="entry name" value="PAS"/>
</dbReference>
<dbReference type="Gene3D" id="1.20.120.160">
    <property type="entry name" value="HPT domain"/>
    <property type="match status" value="1"/>
</dbReference>
<dbReference type="PROSITE" id="PS50112">
    <property type="entry name" value="PAS"/>
    <property type="match status" value="1"/>
</dbReference>
<dbReference type="EMBL" id="JAPDMX010000031">
    <property type="protein sequence ID" value="MCW3173893.1"/>
    <property type="molecule type" value="Genomic_DNA"/>
</dbReference>
<proteinExistence type="predicted"/>
<dbReference type="SMART" id="SM00448">
    <property type="entry name" value="REC"/>
    <property type="match status" value="2"/>
</dbReference>
<dbReference type="RefSeq" id="WP_264728278.1">
    <property type="nucleotide sequence ID" value="NZ_JAPDMX010000031.1"/>
</dbReference>
<dbReference type="InterPro" id="IPR048760">
    <property type="entry name" value="VP0354-like_sensor_dom"/>
</dbReference>
<dbReference type="InterPro" id="IPR005467">
    <property type="entry name" value="His_kinase_dom"/>
</dbReference>
<dbReference type="PRINTS" id="PR00344">
    <property type="entry name" value="BCTRLSENSOR"/>
</dbReference>
<evidence type="ECO:0000256" key="5">
    <source>
        <dbReference type="ARBA" id="ARBA00022553"/>
    </source>
</evidence>
<dbReference type="SMART" id="SM01079">
    <property type="entry name" value="CHASE"/>
    <property type="match status" value="1"/>
</dbReference>
<dbReference type="SUPFAM" id="SSF103190">
    <property type="entry name" value="Sensory domain-like"/>
    <property type="match status" value="1"/>
</dbReference>
<dbReference type="InterPro" id="IPR036097">
    <property type="entry name" value="HisK_dim/P_sf"/>
</dbReference>
<dbReference type="InterPro" id="IPR042240">
    <property type="entry name" value="CHASE_sf"/>
</dbReference>
<keyword evidence="5 15" id="KW-0597">Phosphoprotein</keyword>
<feature type="domain" description="Response regulatory" evidence="18">
    <location>
        <begin position="1256"/>
        <end position="1374"/>
    </location>
</feature>
<evidence type="ECO:0000256" key="14">
    <source>
        <dbReference type="PROSITE-ProRule" id="PRU00110"/>
    </source>
</evidence>
<dbReference type="SUPFAM" id="SSF47384">
    <property type="entry name" value="Homodimeric domain of signal transducing histidine kinase"/>
    <property type="match status" value="1"/>
</dbReference>
<dbReference type="SUPFAM" id="SSF52172">
    <property type="entry name" value="CheY-like"/>
    <property type="match status" value="2"/>
</dbReference>
<feature type="transmembrane region" description="Helical" evidence="16">
    <location>
        <begin position="363"/>
        <end position="382"/>
    </location>
</feature>
<keyword evidence="4" id="KW-1003">Cell membrane</keyword>
<dbReference type="InterPro" id="IPR001789">
    <property type="entry name" value="Sig_transdc_resp-reg_receiver"/>
</dbReference>
<dbReference type="InterPro" id="IPR036890">
    <property type="entry name" value="HATPase_C_sf"/>
</dbReference>
<evidence type="ECO:0000256" key="8">
    <source>
        <dbReference type="ARBA" id="ARBA00022741"/>
    </source>
</evidence>
<keyword evidence="13 16" id="KW-0472">Membrane</keyword>
<reference evidence="22" key="1">
    <citation type="submission" date="2022-10" db="EMBL/GenBank/DDBJ databases">
        <title>Shewanella flava sp. nov, isolated from the estuary of the Fenhe River into the Yellow River.</title>
        <authorList>
            <person name="Li Y."/>
        </authorList>
    </citation>
    <scope>NUCLEOTIDE SEQUENCE</scope>
    <source>
        <strain evidence="22">FYR11-62</strain>
    </source>
</reference>
<evidence type="ECO:0000256" key="4">
    <source>
        <dbReference type="ARBA" id="ARBA00022475"/>
    </source>
</evidence>
<dbReference type="InterPro" id="IPR036641">
    <property type="entry name" value="HPT_dom_sf"/>
</dbReference>
<feature type="modified residue" description="4-aspartylphosphate" evidence="15">
    <location>
        <position position="1307"/>
    </location>
</feature>
<feature type="domain" description="Response regulatory" evidence="18">
    <location>
        <begin position="1105"/>
        <end position="1228"/>
    </location>
</feature>
<dbReference type="PANTHER" id="PTHR45339">
    <property type="entry name" value="HYBRID SIGNAL TRANSDUCTION HISTIDINE KINASE J"/>
    <property type="match status" value="1"/>
</dbReference>
<evidence type="ECO:0000256" key="10">
    <source>
        <dbReference type="ARBA" id="ARBA00022840"/>
    </source>
</evidence>
<dbReference type="Proteomes" id="UP001163714">
    <property type="component" value="Unassembled WGS sequence"/>
</dbReference>
<evidence type="ECO:0000256" key="3">
    <source>
        <dbReference type="ARBA" id="ARBA00012438"/>
    </source>
</evidence>
<accession>A0ABT3ICV3</accession>
<keyword evidence="7 16" id="KW-0812">Transmembrane</keyword>
<evidence type="ECO:0000256" key="1">
    <source>
        <dbReference type="ARBA" id="ARBA00000085"/>
    </source>
</evidence>
<feature type="transmembrane region" description="Helical" evidence="16">
    <location>
        <begin position="15"/>
        <end position="34"/>
    </location>
</feature>
<keyword evidence="12" id="KW-0902">Two-component regulatory system</keyword>
<dbReference type="CDD" id="cd00082">
    <property type="entry name" value="HisKA"/>
    <property type="match status" value="1"/>
</dbReference>
<dbReference type="Pfam" id="PF01627">
    <property type="entry name" value="Hpt"/>
    <property type="match status" value="1"/>
</dbReference>
<dbReference type="PROSITE" id="PS50109">
    <property type="entry name" value="HIS_KIN"/>
    <property type="match status" value="1"/>
</dbReference>
<dbReference type="Gene3D" id="3.40.50.2300">
    <property type="match status" value="2"/>
</dbReference>
<dbReference type="Pfam" id="PF00072">
    <property type="entry name" value="Response_reg"/>
    <property type="match status" value="2"/>
</dbReference>
<dbReference type="EC" id="2.7.13.3" evidence="3"/>
<dbReference type="SUPFAM" id="SSF55785">
    <property type="entry name" value="PYP-like sensor domain (PAS domain)"/>
    <property type="match status" value="1"/>
</dbReference>
<dbReference type="CDD" id="cd00130">
    <property type="entry name" value="PAS"/>
    <property type="match status" value="1"/>
</dbReference>
<dbReference type="Gene3D" id="3.30.450.20">
    <property type="entry name" value="PAS domain"/>
    <property type="match status" value="2"/>
</dbReference>
<dbReference type="InterPro" id="IPR006189">
    <property type="entry name" value="CHASE_dom"/>
</dbReference>
<keyword evidence="23" id="KW-1185">Reference proteome</keyword>
<evidence type="ECO:0000256" key="2">
    <source>
        <dbReference type="ARBA" id="ARBA00004651"/>
    </source>
</evidence>
<dbReference type="Gene3D" id="1.10.287.130">
    <property type="match status" value="1"/>
</dbReference>
<comment type="catalytic activity">
    <reaction evidence="1">
        <text>ATP + protein L-histidine = ADP + protein N-phospho-L-histidine.</text>
        <dbReference type="EC" id="2.7.13.3"/>
    </reaction>
</comment>
<dbReference type="Gene3D" id="3.30.565.10">
    <property type="entry name" value="Histidine kinase-like ATPase, C-terminal domain"/>
    <property type="match status" value="1"/>
</dbReference>
<evidence type="ECO:0000313" key="22">
    <source>
        <dbReference type="EMBL" id="MCW3173893.1"/>
    </source>
</evidence>
<keyword evidence="8" id="KW-0547">Nucleotide-binding</keyword>
<evidence type="ECO:0000256" key="6">
    <source>
        <dbReference type="ARBA" id="ARBA00022679"/>
    </source>
</evidence>
<evidence type="ECO:0000256" key="11">
    <source>
        <dbReference type="ARBA" id="ARBA00022989"/>
    </source>
</evidence>
<gene>
    <name evidence="22" type="ORF">OHT75_15540</name>
</gene>
<feature type="transmembrane region" description="Helical" evidence="16">
    <location>
        <begin position="677"/>
        <end position="696"/>
    </location>
</feature>
<dbReference type="SMART" id="SM00388">
    <property type="entry name" value="HisKA"/>
    <property type="match status" value="1"/>
</dbReference>
<evidence type="ECO:0000256" key="9">
    <source>
        <dbReference type="ARBA" id="ARBA00022777"/>
    </source>
</evidence>
<comment type="caution">
    <text evidence="22">The sequence shown here is derived from an EMBL/GenBank/DDBJ whole genome shotgun (WGS) entry which is preliminary data.</text>
</comment>
<evidence type="ECO:0000259" key="18">
    <source>
        <dbReference type="PROSITE" id="PS50110"/>
    </source>
</evidence>
<evidence type="ECO:0000259" key="20">
    <source>
        <dbReference type="PROSITE" id="PS50839"/>
    </source>
</evidence>